<protein>
    <recommendedName>
        <fullName evidence="3">Lecithin:cholesterol acyltransferase</fullName>
    </recommendedName>
</protein>
<evidence type="ECO:0000313" key="2">
    <source>
        <dbReference type="Proteomes" id="UP001285263"/>
    </source>
</evidence>
<name>A0ABU5DC74_9BURK</name>
<dbReference type="RefSeq" id="WP_320421180.1">
    <property type="nucleotide sequence ID" value="NZ_JAXCLA010000001.1"/>
</dbReference>
<dbReference type="PANTHER" id="PTHR11440">
    <property type="entry name" value="LECITHIN-CHOLESTEROL ACYLTRANSFERASE-RELATED"/>
    <property type="match status" value="1"/>
</dbReference>
<evidence type="ECO:0008006" key="3">
    <source>
        <dbReference type="Google" id="ProtNLM"/>
    </source>
</evidence>
<sequence length="457" mass="48781">MVVDTALVRDVVVVVPGIMGSELVARDGRPLWTVSPGGLTAAIKALRSGELVLPRDHGDGAAPDGVRPAGLLRSLHVIPGLWSPVTGYEGLMNFLRGPNFQLIEADPDEPGVMPNLIPFAYDWRLSNRYNGKRLRDVALPALERWRDQPGMADAKLVLLCHSMGGLVARWFAEREGGADFIRAIVTMGTPHRGALKALTALVNGLEPRFGPLRLSLSALARSLPSLYQLLPQYDCIVPSTGPRVGIGAAGGLGLDAAMWKDACDFHMAVNKNEDPAYALHKVVGIRQPTATTARVLGERIEPLLEIEPGKNQGGDGTVPRLAAQPLAHHDREVHELAGQHGELQVAPALLDLVDGILTREDLVWQSARAAPGFGVAMEEVWSQGDAPALEVVDAGDRRLTVTLQDEAGQALGPAMPLPRDDRFDFGPLREGGYRALVAASGPGAPPPVSKPFLVLAP</sequence>
<gene>
    <name evidence="1" type="ORF">SNE35_02290</name>
</gene>
<dbReference type="Pfam" id="PF02450">
    <property type="entry name" value="LCAT"/>
    <property type="match status" value="1"/>
</dbReference>
<dbReference type="InterPro" id="IPR003386">
    <property type="entry name" value="LACT/PDAT_acylTrfase"/>
</dbReference>
<accession>A0ABU5DC74</accession>
<dbReference type="InterPro" id="IPR029058">
    <property type="entry name" value="AB_hydrolase_fold"/>
</dbReference>
<dbReference type="EMBL" id="JAXCLA010000001">
    <property type="protein sequence ID" value="MDY0743313.1"/>
    <property type="molecule type" value="Genomic_DNA"/>
</dbReference>
<organism evidence="1 2">
    <name type="scientific">Roseateles agri</name>
    <dbReference type="NCBI Taxonomy" id="3098619"/>
    <lineage>
        <taxon>Bacteria</taxon>
        <taxon>Pseudomonadati</taxon>
        <taxon>Pseudomonadota</taxon>
        <taxon>Betaproteobacteria</taxon>
        <taxon>Burkholderiales</taxon>
        <taxon>Sphaerotilaceae</taxon>
        <taxon>Roseateles</taxon>
    </lineage>
</organism>
<keyword evidence="2" id="KW-1185">Reference proteome</keyword>
<dbReference type="SUPFAM" id="SSF53474">
    <property type="entry name" value="alpha/beta-Hydrolases"/>
    <property type="match status" value="1"/>
</dbReference>
<evidence type="ECO:0000313" key="1">
    <source>
        <dbReference type="EMBL" id="MDY0743313.1"/>
    </source>
</evidence>
<reference evidence="1 2" key="1">
    <citation type="submission" date="2023-11" db="EMBL/GenBank/DDBJ databases">
        <title>Paucibacter sp. nov., isolated from fresh soil in Korea.</title>
        <authorList>
            <person name="Le N.T.T."/>
        </authorList>
    </citation>
    <scope>NUCLEOTIDE SEQUENCE [LARGE SCALE GENOMIC DNA]</scope>
    <source>
        <strain evidence="1 2">R3-3</strain>
    </source>
</reference>
<comment type="caution">
    <text evidence="1">The sequence shown here is derived from an EMBL/GenBank/DDBJ whole genome shotgun (WGS) entry which is preliminary data.</text>
</comment>
<dbReference type="Proteomes" id="UP001285263">
    <property type="component" value="Unassembled WGS sequence"/>
</dbReference>
<proteinExistence type="predicted"/>
<dbReference type="Gene3D" id="3.40.50.1820">
    <property type="entry name" value="alpha/beta hydrolase"/>
    <property type="match status" value="1"/>
</dbReference>